<reference evidence="4" key="1">
    <citation type="submission" date="2023-10" db="EMBL/GenBank/DDBJ databases">
        <title>Genome assembly of Pristionchus species.</title>
        <authorList>
            <person name="Yoshida K."/>
            <person name="Sommer R.J."/>
        </authorList>
    </citation>
    <scope>NUCLEOTIDE SEQUENCE</scope>
    <source>
        <strain evidence="4">RS0144</strain>
    </source>
</reference>
<feature type="domain" description="Kinesin-like protein Kif23 Arf6-interacting" evidence="3">
    <location>
        <begin position="216"/>
        <end position="314"/>
    </location>
</feature>
<organism evidence="4 5">
    <name type="scientific">Pristionchus entomophagus</name>
    <dbReference type="NCBI Taxonomy" id="358040"/>
    <lineage>
        <taxon>Eukaryota</taxon>
        <taxon>Metazoa</taxon>
        <taxon>Ecdysozoa</taxon>
        <taxon>Nematoda</taxon>
        <taxon>Chromadorea</taxon>
        <taxon>Rhabditida</taxon>
        <taxon>Rhabditina</taxon>
        <taxon>Diplogasteromorpha</taxon>
        <taxon>Diplogasteroidea</taxon>
        <taxon>Neodiplogasteridae</taxon>
        <taxon>Pristionchus</taxon>
    </lineage>
</organism>
<feature type="region of interest" description="Disordered" evidence="2">
    <location>
        <begin position="181"/>
        <end position="227"/>
    </location>
</feature>
<keyword evidence="5" id="KW-1185">Reference proteome</keyword>
<dbReference type="Proteomes" id="UP001432027">
    <property type="component" value="Unassembled WGS sequence"/>
</dbReference>
<gene>
    <name evidence="4" type="ORF">PENTCL1PPCAC_18896</name>
</gene>
<protein>
    <recommendedName>
        <fullName evidence="3">Kinesin-like protein Kif23 Arf6-interacting domain-containing protein</fullName>
    </recommendedName>
</protein>
<evidence type="ECO:0000256" key="2">
    <source>
        <dbReference type="SAM" id="MobiDB-lite"/>
    </source>
</evidence>
<feature type="region of interest" description="Disordered" evidence="2">
    <location>
        <begin position="311"/>
        <end position="333"/>
    </location>
</feature>
<accession>A0AAV5TQT7</accession>
<evidence type="ECO:0000256" key="1">
    <source>
        <dbReference type="SAM" id="Coils"/>
    </source>
</evidence>
<keyword evidence="1" id="KW-0175">Coiled coil</keyword>
<comment type="caution">
    <text evidence="4">The sequence shown here is derived from an EMBL/GenBank/DDBJ whole genome shotgun (WGS) entry which is preliminary data.</text>
</comment>
<evidence type="ECO:0000313" key="5">
    <source>
        <dbReference type="Proteomes" id="UP001432027"/>
    </source>
</evidence>
<feature type="coiled-coil region" evidence="1">
    <location>
        <begin position="96"/>
        <end position="165"/>
    </location>
</feature>
<proteinExistence type="predicted"/>
<dbReference type="Pfam" id="PF16540">
    <property type="entry name" value="MKLP1_Arf_bdg"/>
    <property type="match status" value="1"/>
</dbReference>
<dbReference type="EMBL" id="BTSX01000004">
    <property type="protein sequence ID" value="GMS96721.1"/>
    <property type="molecule type" value="Genomic_DNA"/>
</dbReference>
<sequence>MAQPPAVFAEMWNAEVDLLDDDNAETPGSSFDFAHFEGDEQAVRRLRDYGRQLTQRAETEDARIGECVSSLESLVRSKFCLSDYRQQEIAVHRARLQKLRDQQDEDAAMIKRFQRENASLRTRLTTYAEDDEERVRMEEDLRRAKREEEDRLRLQRNKLQQALDIAQGVSSPSVAQLRTRFDSPSNEPAAMKKKAPEPAPRTTARRNLEHGPGFYNPKYRRSQSTSRVIDHRPAVSIPTGTILRPRMGTNAKTTVAPKADLLRNSDGYVLTHQEVDEEGNVATSIIKGDCIPTAGGGTAVCFNDIEHLSHESAKADPVGKRRKNRSSKKTVRF</sequence>
<feature type="compositionally biased region" description="Basic residues" evidence="2">
    <location>
        <begin position="320"/>
        <end position="333"/>
    </location>
</feature>
<name>A0AAV5TQT7_9BILA</name>
<dbReference type="InterPro" id="IPR032384">
    <property type="entry name" value="Kif23_Arf-bd"/>
</dbReference>
<dbReference type="Gene3D" id="2.60.40.4330">
    <property type="entry name" value="Kinesin-like protein Kif23, Arf6-interacting domain"/>
    <property type="match status" value="1"/>
</dbReference>
<dbReference type="InterPro" id="IPR038105">
    <property type="entry name" value="Kif23_Arf-bd_sf"/>
</dbReference>
<dbReference type="AlphaFoldDB" id="A0AAV5TQT7"/>
<evidence type="ECO:0000313" key="4">
    <source>
        <dbReference type="EMBL" id="GMS96721.1"/>
    </source>
</evidence>
<evidence type="ECO:0000259" key="3">
    <source>
        <dbReference type="Pfam" id="PF16540"/>
    </source>
</evidence>